<evidence type="ECO:0000256" key="1">
    <source>
        <dbReference type="SAM" id="Phobius"/>
    </source>
</evidence>
<evidence type="ECO:0008006" key="4">
    <source>
        <dbReference type="Google" id="ProtNLM"/>
    </source>
</evidence>
<dbReference type="Pfam" id="PF12725">
    <property type="entry name" value="DUF3810"/>
    <property type="match status" value="1"/>
</dbReference>
<feature type="transmembrane region" description="Helical" evidence="1">
    <location>
        <begin position="57"/>
        <end position="75"/>
    </location>
</feature>
<keyword evidence="1" id="KW-0812">Transmembrane</keyword>
<name>A0A1N7KTI5_9BACT</name>
<keyword evidence="1" id="KW-0472">Membrane</keyword>
<dbReference type="InterPro" id="IPR024294">
    <property type="entry name" value="DUF3810"/>
</dbReference>
<keyword evidence="3" id="KW-1185">Reference proteome</keyword>
<dbReference type="OrthoDB" id="1048788at2"/>
<reference evidence="3" key="1">
    <citation type="submission" date="2017-01" db="EMBL/GenBank/DDBJ databases">
        <authorList>
            <person name="Varghese N."/>
            <person name="Submissions S."/>
        </authorList>
    </citation>
    <scope>NUCLEOTIDE SEQUENCE [LARGE SCALE GENOMIC DNA]</scope>
    <source>
        <strain evidence="3">DSM 46698</strain>
    </source>
</reference>
<organism evidence="2 3">
    <name type="scientific">Belliella pelovolcani</name>
    <dbReference type="NCBI Taxonomy" id="529505"/>
    <lineage>
        <taxon>Bacteria</taxon>
        <taxon>Pseudomonadati</taxon>
        <taxon>Bacteroidota</taxon>
        <taxon>Cytophagia</taxon>
        <taxon>Cytophagales</taxon>
        <taxon>Cyclobacteriaceae</taxon>
        <taxon>Belliella</taxon>
    </lineage>
</organism>
<keyword evidence="1" id="KW-1133">Transmembrane helix</keyword>
<dbReference type="EMBL" id="FTOP01000002">
    <property type="protein sequence ID" value="SIS64861.1"/>
    <property type="molecule type" value="Genomic_DNA"/>
</dbReference>
<proteinExistence type="predicted"/>
<evidence type="ECO:0000313" key="2">
    <source>
        <dbReference type="EMBL" id="SIS64861.1"/>
    </source>
</evidence>
<accession>A0A1N7KTI5</accession>
<dbReference type="Proteomes" id="UP000186026">
    <property type="component" value="Unassembled WGS sequence"/>
</dbReference>
<gene>
    <name evidence="2" type="ORF">SAMN05421761_102330</name>
</gene>
<sequence>MLRGNWTWSILGLISLLIRHFAIQSPEKTEEIYSRKFFPGIRNVIDLSISKLPFPTVYIFIASIFLFFGIFAYYFSKKVGWKSKLGYTIRSLFNYLGALIFFFLVLWGYNYQRIPVFEQIGMQPRPMIEEELIPELELTRNLLNQLRPLILDDTVAIDSIMPYSELERMVRGNMREHLYLLGLNFTGEPRTKEFYPAGFMRKMGILGIYFPYTGESYIDPTLHPLEKPFTIAHEMAHSYGVTDEGEANFIAWVIGSNSDDILLQYSAQLRLLRYQMNDLYRMSKELYTHFYRTLPVGIRNDLIAINRNAEKYKPINLEISRKSNDLFLKTQGVKAGVLSYQQLPMLAHAWRKRLKSED</sequence>
<dbReference type="RefSeq" id="WP_076498684.1">
    <property type="nucleotide sequence ID" value="NZ_FTOP01000002.1"/>
</dbReference>
<dbReference type="STRING" id="529505.SAMN05421761_102330"/>
<feature type="transmembrane region" description="Helical" evidence="1">
    <location>
        <begin position="87"/>
        <end position="109"/>
    </location>
</feature>
<dbReference type="AlphaFoldDB" id="A0A1N7KTI5"/>
<evidence type="ECO:0000313" key="3">
    <source>
        <dbReference type="Proteomes" id="UP000186026"/>
    </source>
</evidence>
<protein>
    <recommendedName>
        <fullName evidence="4">DUF3810 domain-containing protein</fullName>
    </recommendedName>
</protein>